<reference evidence="1 2" key="1">
    <citation type="submission" date="2019-11" db="EMBL/GenBank/DDBJ databases">
        <authorList>
            <person name="Li X."/>
        </authorList>
    </citation>
    <scope>NUCLEOTIDE SEQUENCE [LARGE SCALE GENOMIC DNA]</scope>
    <source>
        <strain evidence="1 2">L9</strain>
    </source>
</reference>
<dbReference type="Proteomes" id="UP000469125">
    <property type="component" value="Unassembled WGS sequence"/>
</dbReference>
<dbReference type="AlphaFoldDB" id="A0A6N8FEH2"/>
<evidence type="ECO:0000313" key="1">
    <source>
        <dbReference type="EMBL" id="MUK87940.1"/>
    </source>
</evidence>
<comment type="caution">
    <text evidence="1">The sequence shown here is derived from an EMBL/GenBank/DDBJ whole genome shotgun (WGS) entry which is preliminary data.</text>
</comment>
<evidence type="ECO:0000313" key="2">
    <source>
        <dbReference type="Proteomes" id="UP000469125"/>
    </source>
</evidence>
<dbReference type="InterPro" id="IPR021725">
    <property type="entry name" value="Cdd1"/>
</dbReference>
<accession>A0A6N8FEH2</accession>
<proteinExistence type="predicted"/>
<gene>
    <name evidence="1" type="ORF">GMD78_05950</name>
</gene>
<protein>
    <submittedName>
        <fullName evidence="1">Pathogenicity locus</fullName>
    </submittedName>
</protein>
<organism evidence="1 2">
    <name type="scientific">Ornithinibacillus caprae</name>
    <dbReference type="NCBI Taxonomy" id="2678566"/>
    <lineage>
        <taxon>Bacteria</taxon>
        <taxon>Bacillati</taxon>
        <taxon>Bacillota</taxon>
        <taxon>Bacilli</taxon>
        <taxon>Bacillales</taxon>
        <taxon>Bacillaceae</taxon>
        <taxon>Ornithinibacillus</taxon>
    </lineage>
</organism>
<keyword evidence="2" id="KW-1185">Reference proteome</keyword>
<name>A0A6N8FEH2_9BACI</name>
<sequence length="152" mass="17611">MSSNPKLPLTDEEKLKLRKAKIKLRDVAALSIEQLVQVLEVSRERARSIKGLAEFQSVPSIGNKLAEKLVDHLHMYSLEDIKYKDGAALLDELEQQLGVWTDSCVEDQIRCVIHYANDPSCTKQWFDFTEERKQYRETVGYPANRPQKAWYE</sequence>
<dbReference type="Pfam" id="PF11731">
    <property type="entry name" value="Cdd1"/>
    <property type="match status" value="1"/>
</dbReference>
<dbReference type="RefSeq" id="WP_155667926.1">
    <property type="nucleotide sequence ID" value="NZ_WOCA01000003.1"/>
</dbReference>
<dbReference type="EMBL" id="WOCA01000003">
    <property type="protein sequence ID" value="MUK87940.1"/>
    <property type="molecule type" value="Genomic_DNA"/>
</dbReference>